<dbReference type="Proteomes" id="UP000237717">
    <property type="component" value="Chromosome I"/>
</dbReference>
<reference evidence="2 3" key="1">
    <citation type="submission" date="2018-02" db="EMBL/GenBank/DDBJ databases">
        <title>Complete genome sequence of Agrobacterium tumefaciens 1D1609.</title>
        <authorList>
            <person name="Cho S.-T."/>
            <person name="Haryono M."/>
            <person name="Chang H.-H."/>
            <person name="Santos M.N."/>
            <person name="Lai E.-M."/>
            <person name="Kuo C.-H."/>
        </authorList>
    </citation>
    <scope>NUCLEOTIDE SEQUENCE [LARGE SCALE GENOMIC DNA]</scope>
    <source>
        <strain evidence="2 3">1D1609</strain>
    </source>
</reference>
<evidence type="ECO:0000259" key="1">
    <source>
        <dbReference type="Pfam" id="PF16289"/>
    </source>
</evidence>
<gene>
    <name evidence="2" type="ORF">At1D1609_02630</name>
</gene>
<evidence type="ECO:0000313" key="2">
    <source>
        <dbReference type="EMBL" id="AVH40319.1"/>
    </source>
</evidence>
<evidence type="ECO:0000313" key="3">
    <source>
        <dbReference type="Proteomes" id="UP000237717"/>
    </source>
</evidence>
<protein>
    <recommendedName>
        <fullName evidence="1">DUF4935 domain-containing protein</fullName>
    </recommendedName>
</protein>
<sequence length="354" mass="40767">MQGKPNKEGELVLHLLVDTCVWLDMAKDYRHQPTLAALEQMIEAGEVDLILPKQSVDEFARNKDRIIRESGKSLSSTFKRVKEAVRQFGKEEGREEALASLDDVDHRITILGEAVHESVQRIEKIFGQAEVIETSDTVKLRAAERAVEKRAPFHKDKNSIGDAILIEVYREILSGADKSSRYAFVTHNKHDFSDMARDEREPHPDLAALFTTGQSSYSLAIGEVLNAYAPDFMEEVKWEFEYREEPRLLSEIMEAENLLFRQVWYNRHWNLRSAIESGKHKVVSEAEWKKHPERHQRTTVDTVWEKALAAAKRTEDEVGLENLGPWSDFEWGMLNGKLSALRWVMGSEWDFLDT</sequence>
<dbReference type="EMBL" id="CP026924">
    <property type="protein sequence ID" value="AVH40319.1"/>
    <property type="molecule type" value="Genomic_DNA"/>
</dbReference>
<dbReference type="AlphaFoldDB" id="A0A2L2L7L3"/>
<dbReference type="Pfam" id="PF16289">
    <property type="entry name" value="PIN_12"/>
    <property type="match status" value="1"/>
</dbReference>
<organism evidence="2 3">
    <name type="scientific">Agrobacterium tumefaciens</name>
    <dbReference type="NCBI Taxonomy" id="358"/>
    <lineage>
        <taxon>Bacteria</taxon>
        <taxon>Pseudomonadati</taxon>
        <taxon>Pseudomonadota</taxon>
        <taxon>Alphaproteobacteria</taxon>
        <taxon>Hyphomicrobiales</taxon>
        <taxon>Rhizobiaceae</taxon>
        <taxon>Rhizobium/Agrobacterium group</taxon>
        <taxon>Agrobacterium</taxon>
        <taxon>Agrobacterium tumefaciens complex</taxon>
    </lineage>
</organism>
<dbReference type="InterPro" id="IPR032557">
    <property type="entry name" value="DUF4935"/>
</dbReference>
<proteinExistence type="predicted"/>
<accession>A0A2L2L7L3</accession>
<feature type="domain" description="DUF4935" evidence="1">
    <location>
        <begin position="16"/>
        <end position="192"/>
    </location>
</feature>
<name>A0A2L2L7L3_AGRTU</name>